<evidence type="ECO:0000256" key="1">
    <source>
        <dbReference type="SAM" id="MobiDB-lite"/>
    </source>
</evidence>
<reference evidence="3 4" key="1">
    <citation type="submission" date="2016-04" db="EMBL/GenBank/DDBJ databases">
        <title>Complete genome sequence of Thermococcus barossii type strain SHCK-94.</title>
        <authorList>
            <person name="Oger P.M."/>
        </authorList>
    </citation>
    <scope>NUCLEOTIDE SEQUENCE [LARGE SCALE GENOMIC DNA]</scope>
    <source>
        <strain evidence="3 4">SHCK-94</strain>
    </source>
</reference>
<feature type="transmembrane region" description="Helical" evidence="2">
    <location>
        <begin position="131"/>
        <end position="156"/>
    </location>
</feature>
<feature type="compositionally biased region" description="Acidic residues" evidence="1">
    <location>
        <begin position="234"/>
        <end position="247"/>
    </location>
</feature>
<dbReference type="EMBL" id="CP015101">
    <property type="protein sequence ID" value="ASJ05386.1"/>
    <property type="molecule type" value="Genomic_DNA"/>
</dbReference>
<keyword evidence="4" id="KW-1185">Reference proteome</keyword>
<feature type="transmembrane region" description="Helical" evidence="2">
    <location>
        <begin position="7"/>
        <end position="27"/>
    </location>
</feature>
<sequence length="247" mass="27009">MLTPERVIEYYFGIITVVGGLSVLLAIRYTLQRWRSFPESGWKVPSFALGLLGLVMASILEAPLLFLKTWIALAFAAGIIEESVKLLPLKFFGRSPEWERWKLVIGAGLFLGIVEGIFYTAGIFALNQPAYLVGVRIVLMGLHATWAAITVGFLLGEREWKRFAGLAFSMIAHALYDLPSLAMVDGYSGNAIAYLAGLSTGFLLATPLMAKRAAELAGKLVPEEGEETGKMWENGEETEESEVTSSP</sequence>
<evidence type="ECO:0000313" key="4">
    <source>
        <dbReference type="Proteomes" id="UP000250272"/>
    </source>
</evidence>
<gene>
    <name evidence="3" type="ORF">A3L01_08435</name>
</gene>
<dbReference type="KEGG" id="tbs:A3L01_08435"/>
<dbReference type="Pfam" id="PF13367">
    <property type="entry name" value="PrsW-protease"/>
    <property type="match status" value="1"/>
</dbReference>
<evidence type="ECO:0000313" key="3">
    <source>
        <dbReference type="EMBL" id="ASJ05386.1"/>
    </source>
</evidence>
<evidence type="ECO:0000256" key="2">
    <source>
        <dbReference type="SAM" id="Phobius"/>
    </source>
</evidence>
<name>A0A2Z2MHI7_9EURY</name>
<feature type="transmembrane region" description="Helical" evidence="2">
    <location>
        <begin position="163"/>
        <end position="179"/>
    </location>
</feature>
<dbReference type="AlphaFoldDB" id="A0A2Z2MHI7"/>
<dbReference type="OrthoDB" id="102096at2157"/>
<keyword evidence="2" id="KW-0812">Transmembrane</keyword>
<feature type="transmembrane region" description="Helical" evidence="2">
    <location>
        <begin position="101"/>
        <end position="125"/>
    </location>
</feature>
<dbReference type="GeneID" id="33326798"/>
<protein>
    <submittedName>
        <fullName evidence="3">Uncharacterized protein</fullName>
    </submittedName>
</protein>
<dbReference type="GO" id="GO:0008233">
    <property type="term" value="F:peptidase activity"/>
    <property type="evidence" value="ECO:0007669"/>
    <property type="project" value="InterPro"/>
</dbReference>
<dbReference type="RefSeq" id="WP_088865387.1">
    <property type="nucleotide sequence ID" value="NZ_CP015101.1"/>
</dbReference>
<accession>A0A2Z2MHI7</accession>
<feature type="transmembrane region" description="Helical" evidence="2">
    <location>
        <begin position="191"/>
        <end position="210"/>
    </location>
</feature>
<keyword evidence="2" id="KW-0472">Membrane</keyword>
<organism evidence="3 4">
    <name type="scientific">Thermococcus barossii</name>
    <dbReference type="NCBI Taxonomy" id="54077"/>
    <lineage>
        <taxon>Archaea</taxon>
        <taxon>Methanobacteriati</taxon>
        <taxon>Methanobacteriota</taxon>
        <taxon>Thermococci</taxon>
        <taxon>Thermococcales</taxon>
        <taxon>Thermococcaceae</taxon>
        <taxon>Thermococcus</taxon>
    </lineage>
</organism>
<dbReference type="InterPro" id="IPR026898">
    <property type="entry name" value="PrsW"/>
</dbReference>
<proteinExistence type="predicted"/>
<keyword evidence="2" id="KW-1133">Transmembrane helix</keyword>
<dbReference type="Proteomes" id="UP000250272">
    <property type="component" value="Chromosome"/>
</dbReference>
<feature type="transmembrane region" description="Helical" evidence="2">
    <location>
        <begin position="47"/>
        <end position="80"/>
    </location>
</feature>
<feature type="region of interest" description="Disordered" evidence="1">
    <location>
        <begin position="221"/>
        <end position="247"/>
    </location>
</feature>